<name>A0A6M3J4F2_9ZZZZ</name>
<dbReference type="AlphaFoldDB" id="A0A6M3J4F2"/>
<accession>A0A6M3J4F2</accession>
<protein>
    <submittedName>
        <fullName evidence="1">Uncharacterized protein</fullName>
    </submittedName>
</protein>
<dbReference type="EMBL" id="MT142401">
    <property type="protein sequence ID" value="QJA79987.1"/>
    <property type="molecule type" value="Genomic_DNA"/>
</dbReference>
<evidence type="ECO:0000313" key="2">
    <source>
        <dbReference type="EMBL" id="QJA79987.1"/>
    </source>
</evidence>
<proteinExistence type="predicted"/>
<reference evidence="1" key="1">
    <citation type="submission" date="2020-03" db="EMBL/GenBank/DDBJ databases">
        <title>The deep terrestrial virosphere.</title>
        <authorList>
            <person name="Holmfeldt K."/>
            <person name="Nilsson E."/>
            <person name="Simone D."/>
            <person name="Lopez-Fernandez M."/>
            <person name="Wu X."/>
            <person name="de Brujin I."/>
            <person name="Lundin D."/>
            <person name="Andersson A."/>
            <person name="Bertilsson S."/>
            <person name="Dopson M."/>
        </authorList>
    </citation>
    <scope>NUCLEOTIDE SEQUENCE</scope>
    <source>
        <strain evidence="2">MM415A00805</strain>
        <strain evidence="1">MM415B00468</strain>
    </source>
</reference>
<gene>
    <name evidence="2" type="ORF">MM415A00805_0014</name>
    <name evidence="1" type="ORF">MM415B00468_0040</name>
</gene>
<evidence type="ECO:0000313" key="1">
    <source>
        <dbReference type="EMBL" id="QJA64753.1"/>
    </source>
</evidence>
<organism evidence="1">
    <name type="scientific">viral metagenome</name>
    <dbReference type="NCBI Taxonomy" id="1070528"/>
    <lineage>
        <taxon>unclassified sequences</taxon>
        <taxon>metagenomes</taxon>
        <taxon>organismal metagenomes</taxon>
    </lineage>
</organism>
<dbReference type="EMBL" id="MT141525">
    <property type="protein sequence ID" value="QJA64753.1"/>
    <property type="molecule type" value="Genomic_DNA"/>
</dbReference>
<sequence length="120" mass="12884">MSDLKILYPKPVVVMLGMRQVSIRPVQLRHFEAFGQAAGGLISVIGAQNPSAVYAYAQSAPALRDLLGTCTSLSAWRIRRLPTAAALELMIKVVEINNGFFDQALVTAASRLAGVTSRKA</sequence>